<organism evidence="2 3">
    <name type="scientific">Faecalibacterium intestinale</name>
    <dbReference type="NCBI Taxonomy" id="3133155"/>
    <lineage>
        <taxon>Bacteria</taxon>
        <taxon>Bacillati</taxon>
        <taxon>Bacillota</taxon>
        <taxon>Clostridia</taxon>
        <taxon>Eubacteriales</taxon>
        <taxon>Oscillospiraceae</taxon>
        <taxon>Faecalibacterium</taxon>
    </lineage>
</organism>
<protein>
    <submittedName>
        <fullName evidence="2">Uncharacterized protein</fullName>
    </submittedName>
</protein>
<comment type="caution">
    <text evidence="2">The sequence shown here is derived from an EMBL/GenBank/DDBJ whole genome shotgun (WGS) entry which is preliminary data.</text>
</comment>
<evidence type="ECO:0000256" key="1">
    <source>
        <dbReference type="SAM" id="Phobius"/>
    </source>
</evidence>
<dbReference type="RefSeq" id="WP_349186681.1">
    <property type="nucleotide sequence ID" value="NZ_JBBMEN010000013.1"/>
</dbReference>
<keyword evidence="1" id="KW-0812">Transmembrane</keyword>
<reference evidence="2 3" key="1">
    <citation type="submission" date="2024-03" db="EMBL/GenBank/DDBJ databases">
        <title>Human intestinal bacterial collection.</title>
        <authorList>
            <person name="Pauvert C."/>
            <person name="Hitch T.C.A."/>
            <person name="Clavel T."/>
        </authorList>
    </citation>
    <scope>NUCLEOTIDE SEQUENCE [LARGE SCALE GENOMIC DNA]</scope>
    <source>
        <strain evidence="2 3">CLA-AA-H281</strain>
    </source>
</reference>
<gene>
    <name evidence="2" type="ORF">WMO20_09560</name>
</gene>
<name>A0ABV1C5N3_9FIRM</name>
<keyword evidence="1" id="KW-0472">Membrane</keyword>
<keyword evidence="3" id="KW-1185">Reference proteome</keyword>
<dbReference type="Proteomes" id="UP001465119">
    <property type="component" value="Unassembled WGS sequence"/>
</dbReference>
<feature type="transmembrane region" description="Helical" evidence="1">
    <location>
        <begin position="29"/>
        <end position="48"/>
    </location>
</feature>
<accession>A0ABV1C5N3</accession>
<evidence type="ECO:0000313" key="3">
    <source>
        <dbReference type="Proteomes" id="UP001465119"/>
    </source>
</evidence>
<keyword evidence="1" id="KW-1133">Transmembrane helix</keyword>
<evidence type="ECO:0000313" key="2">
    <source>
        <dbReference type="EMBL" id="MEQ2386170.1"/>
    </source>
</evidence>
<dbReference type="EMBL" id="JBBMEN010000013">
    <property type="protein sequence ID" value="MEQ2386170.1"/>
    <property type="molecule type" value="Genomic_DNA"/>
</dbReference>
<sequence>MDSILLIAIALLILKRIPAGKKLGKGAKAGICVGIAAVVALVFWAMFFRSGSAPAAAASSESAAASETAESTAASEEAKDGLFMELSQTDAGGWLGCHIYLMEDGTFSVAYDYTADNAGIEAAKGTYVDNGDGTLTLTAADGTVHTAAAAANKAN</sequence>
<proteinExistence type="predicted"/>